<evidence type="ECO:0000313" key="4">
    <source>
        <dbReference type="Proteomes" id="UP000272942"/>
    </source>
</evidence>
<dbReference type="PANTHER" id="PTHR21678:SF0">
    <property type="entry name" value="C3H1-TYPE DOMAIN-CONTAINING PROTEIN"/>
    <property type="match status" value="1"/>
</dbReference>
<keyword evidence="4" id="KW-1185">Reference proteome</keyword>
<dbReference type="EMBL" id="UZAN01068941">
    <property type="protein sequence ID" value="VDP94657.1"/>
    <property type="molecule type" value="Genomic_DNA"/>
</dbReference>
<dbReference type="AlphaFoldDB" id="A0A183BDT2"/>
<dbReference type="Proteomes" id="UP000272942">
    <property type="component" value="Unassembled WGS sequence"/>
</dbReference>
<organism evidence="5">
    <name type="scientific">Echinostoma caproni</name>
    <dbReference type="NCBI Taxonomy" id="27848"/>
    <lineage>
        <taxon>Eukaryota</taxon>
        <taxon>Metazoa</taxon>
        <taxon>Spiralia</taxon>
        <taxon>Lophotrochozoa</taxon>
        <taxon>Platyhelminthes</taxon>
        <taxon>Trematoda</taxon>
        <taxon>Digenea</taxon>
        <taxon>Plagiorchiida</taxon>
        <taxon>Echinostomata</taxon>
        <taxon>Echinostomatoidea</taxon>
        <taxon>Echinostomatidae</taxon>
        <taxon>Echinostoma</taxon>
    </lineage>
</organism>
<dbReference type="InterPro" id="IPR039884">
    <property type="entry name" value="R3HC1/R3HCL"/>
</dbReference>
<feature type="compositionally biased region" description="Polar residues" evidence="1">
    <location>
        <begin position="55"/>
        <end position="68"/>
    </location>
</feature>
<dbReference type="WBParaSite" id="ECPE_0001741201-mRNA-1">
    <property type="protein sequence ID" value="ECPE_0001741201-mRNA-1"/>
    <property type="gene ID" value="ECPE_0001741201"/>
</dbReference>
<protein>
    <submittedName>
        <fullName evidence="5">RRM_3 domain-containing protein</fullName>
    </submittedName>
</protein>
<feature type="domain" description="NFXL1 RRM-like" evidence="2">
    <location>
        <begin position="121"/>
        <end position="177"/>
    </location>
</feature>
<dbReference type="OrthoDB" id="5418203at2759"/>
<proteinExistence type="predicted"/>
<reference evidence="3 4" key="2">
    <citation type="submission" date="2018-11" db="EMBL/GenBank/DDBJ databases">
        <authorList>
            <consortium name="Pathogen Informatics"/>
        </authorList>
    </citation>
    <scope>NUCLEOTIDE SEQUENCE [LARGE SCALE GENOMIC DNA]</scope>
    <source>
        <strain evidence="3 4">Egypt</strain>
    </source>
</reference>
<evidence type="ECO:0000313" key="5">
    <source>
        <dbReference type="WBParaSite" id="ECPE_0001741201-mRNA-1"/>
    </source>
</evidence>
<dbReference type="Gene3D" id="3.30.70.330">
    <property type="match status" value="1"/>
</dbReference>
<evidence type="ECO:0000256" key="1">
    <source>
        <dbReference type="SAM" id="MobiDB-lite"/>
    </source>
</evidence>
<gene>
    <name evidence="3" type="ORF">ECPE_LOCUS17367</name>
</gene>
<dbReference type="PANTHER" id="PTHR21678">
    <property type="entry name" value="GROWTH INHIBITION AND DIFFERENTIATION RELATED PROTEIN 88"/>
    <property type="match status" value="1"/>
</dbReference>
<dbReference type="InterPro" id="IPR012677">
    <property type="entry name" value="Nucleotide-bd_a/b_plait_sf"/>
</dbReference>
<feature type="region of interest" description="Disordered" evidence="1">
    <location>
        <begin position="1"/>
        <end position="68"/>
    </location>
</feature>
<evidence type="ECO:0000313" key="3">
    <source>
        <dbReference type="EMBL" id="VDP94657.1"/>
    </source>
</evidence>
<sequence>MSKSGSGEQVSAQNDASAPLLTKKPDKALYIPPARRSTGGVSVNSGIQVHDTSETRNSANSSPVCQRSDVKQSLENVLSALRISDGTGAPAIKRLSSKSSVPRNGNHSSPEATIDYSKFLHVIELYDFPKEIETADLQAELVGFEDSGFYLKWVDDTHCLAVFSSPTEAERALKQISGIMFKVC</sequence>
<feature type="compositionally biased region" description="Polar residues" evidence="1">
    <location>
        <begin position="1"/>
        <end position="16"/>
    </location>
</feature>
<accession>A0A183BDT2</accession>
<dbReference type="Pfam" id="PF24435">
    <property type="entry name" value="RRM_NFXL1"/>
    <property type="match status" value="1"/>
</dbReference>
<name>A0A183BDT2_9TREM</name>
<dbReference type="InterPro" id="IPR056234">
    <property type="entry name" value="RRM_NFXL1"/>
</dbReference>
<reference evidence="5" key="1">
    <citation type="submission" date="2016-06" db="UniProtKB">
        <authorList>
            <consortium name="WormBaseParasite"/>
        </authorList>
    </citation>
    <scope>IDENTIFICATION</scope>
</reference>
<evidence type="ECO:0000259" key="2">
    <source>
        <dbReference type="Pfam" id="PF24435"/>
    </source>
</evidence>